<dbReference type="GO" id="GO:0008270">
    <property type="term" value="F:zinc ion binding"/>
    <property type="evidence" value="ECO:0007669"/>
    <property type="project" value="UniProtKB-KW"/>
</dbReference>
<evidence type="ECO:0000256" key="3">
    <source>
        <dbReference type="ARBA" id="ARBA00008398"/>
    </source>
</evidence>
<dbReference type="GO" id="GO:0006355">
    <property type="term" value="P:regulation of DNA-templated transcription"/>
    <property type="evidence" value="ECO:0007669"/>
    <property type="project" value="InterPro"/>
</dbReference>
<keyword evidence="10 15" id="KW-0067">ATP-binding</keyword>
<dbReference type="SUPFAM" id="SSF46785">
    <property type="entry name" value="Winged helix' DNA-binding domain"/>
    <property type="match status" value="1"/>
</dbReference>
<evidence type="ECO:0000256" key="14">
    <source>
        <dbReference type="PROSITE-ProRule" id="PRU00146"/>
    </source>
</evidence>
<keyword evidence="20" id="KW-1185">Reference proteome</keyword>
<dbReference type="PROSITE" id="PS50016">
    <property type="entry name" value="ZF_PHD_2"/>
    <property type="match status" value="1"/>
</dbReference>
<proteinExistence type="inferred from homology"/>
<dbReference type="InterPro" id="IPR003959">
    <property type="entry name" value="ATPase_AAA_core"/>
</dbReference>
<evidence type="ECO:0000256" key="1">
    <source>
        <dbReference type="ARBA" id="ARBA00004123"/>
    </source>
</evidence>
<keyword evidence="6" id="KW-0677">Repeat</keyword>
<dbReference type="SMART" id="SM00384">
    <property type="entry name" value="AT_hook"/>
    <property type="match status" value="3"/>
</dbReference>
<dbReference type="Gene3D" id="3.40.50.300">
    <property type="entry name" value="P-loop containing nucleotide triphosphate hydrolases"/>
    <property type="match status" value="1"/>
</dbReference>
<comment type="subcellular location">
    <subcellularLocation>
        <location evidence="1 15">Nucleus</location>
    </subcellularLocation>
</comment>
<feature type="compositionally biased region" description="Basic residues" evidence="16">
    <location>
        <begin position="212"/>
        <end position="221"/>
    </location>
</feature>
<evidence type="ECO:0000256" key="11">
    <source>
        <dbReference type="ARBA" id="ARBA00022842"/>
    </source>
</evidence>
<accession>A0A1Y1I4R9</accession>
<evidence type="ECO:0000256" key="9">
    <source>
        <dbReference type="ARBA" id="ARBA00022833"/>
    </source>
</evidence>
<feature type="compositionally biased region" description="Basic and acidic residues" evidence="16">
    <location>
        <begin position="240"/>
        <end position="250"/>
    </location>
</feature>
<sequence>MAPLSASVYARKKKDKRASGKPVAKKRPGPKSKGAPKEAADAAPAGQKRKRPTEIVPSASKRARKAGGRGEDASSILEKKQRVAKKRDQAAKSEEKKVRAAKKEDQTVAASEKNKVKVSVSSALQRGKKPARAGKTADVESARSKGKGTGLGEDGKSAAGQGVKRRPGRPEQSKGGDEPNGGEEVAVKRGRGRPKKSKETEEESGAQETAVKRGRGRPKGSKNKDKGSNAQERAVKRNRGQPDKSKKPDKPSGSQEAVKRGRGRPKKAEAEENAGSDPKGKSGQKGGAKKAPPPRAKYLDRLEFDGTLFEAGDFVYIKKTDGDKEESDEELEECRVCGNCPQEGEDMLECDTCLGGFHLGCLDPPLEEVPEGDWNCPACCGAECGDWVTRTRQRRRTLRERYLAGELYMARINMMWQEPNGDYYFRGNWLDIPEETHMGRREHNHRREVFLSTLEDDVSMDSIIRHAWVYPRERFEQAANEGDDVYLLEYGYCPRTQRYKRIDDIVDDGRGWNYEVSDEDGDFRPSKDEGGSADEEFSAEEEEENGGKEGPRRRRAAGTKRKRKERTEPTSRTQNARRQRLEALAQLGAKEIPAAARKRKLTRLEAAQEALTLAALPKKLSCRDKERQQVTSFVEEAVSAGADCLGSCLYISGVPGTGKTATVLEVMRGLRRKVEAKELPPFQFVEINALRVPSPAHVYTALHEALTGEHLGPKAALERLQQRFEGAPRGRPGLVRRPLVVLVDELDLLVTRNQSVLYNIFDWPTLPHSQLIVIGTANTIGLPERIARRVGLQQAPFRIANTIDLPERMLPRIASRMGLRRVAFNPYTREQLQEIVADRLTGIPAFRSEAIELASRKVASASGDVRRALELCRRAAELAAARQKEAQTLAADVTATSGPSPGSGSGSGAGPSSAGKETEDVLVELGDVDAAVREMFDSPHIKSIERLSRHEQILLLALVMISRRTGIAETTFETVAGAHIDMCRSHGELPPSHANLAEIVSRLGSSHVLICEPGHRHRLRKIELNVPSDDVTFALKRNAQVTWLQKLAEQRS</sequence>
<dbReference type="PANTHER" id="PTHR10763">
    <property type="entry name" value="CELL DIVISION CONTROL PROTEIN 6-RELATED"/>
    <property type="match status" value="1"/>
</dbReference>
<dbReference type="InterPro" id="IPR036390">
    <property type="entry name" value="WH_DNA-bd_sf"/>
</dbReference>
<evidence type="ECO:0000256" key="2">
    <source>
        <dbReference type="ARBA" id="ARBA00006184"/>
    </source>
</evidence>
<dbReference type="FunFam" id="3.40.50.300:FF:000199">
    <property type="entry name" value="Origin recognition complex subunit 1"/>
    <property type="match status" value="1"/>
</dbReference>
<evidence type="ECO:0000256" key="5">
    <source>
        <dbReference type="ARBA" id="ARBA00022723"/>
    </source>
</evidence>
<feature type="compositionally biased region" description="Basic and acidic residues" evidence="16">
    <location>
        <begin position="68"/>
        <end position="106"/>
    </location>
</feature>
<dbReference type="GO" id="GO:0005524">
    <property type="term" value="F:ATP binding"/>
    <property type="evidence" value="ECO:0007669"/>
    <property type="project" value="UniProtKB-KW"/>
</dbReference>
<dbReference type="InterPro" id="IPR003593">
    <property type="entry name" value="AAA+_ATPase"/>
</dbReference>
<dbReference type="Gene3D" id="3.30.40.10">
    <property type="entry name" value="Zinc/RING finger domain, C3HC4 (zinc finger)"/>
    <property type="match status" value="1"/>
</dbReference>
<protein>
    <recommendedName>
        <fullName evidence="15">Origin recognition complex subunit 1</fullName>
    </recommendedName>
</protein>
<keyword evidence="11" id="KW-0460">Magnesium</keyword>
<dbReference type="SUPFAM" id="SSF57903">
    <property type="entry name" value="FYVE/PHD zinc finger"/>
    <property type="match status" value="1"/>
</dbReference>
<evidence type="ECO:0000313" key="19">
    <source>
        <dbReference type="EMBL" id="GAQ83717.1"/>
    </source>
</evidence>
<dbReference type="Pfam" id="PF09079">
    <property type="entry name" value="WHD_Cdc6"/>
    <property type="match status" value="1"/>
</dbReference>
<dbReference type="GO" id="GO:0003688">
    <property type="term" value="F:DNA replication origin binding"/>
    <property type="evidence" value="ECO:0000318"/>
    <property type="project" value="GO_Central"/>
</dbReference>
<keyword evidence="9" id="KW-0862">Zinc</keyword>
<dbReference type="InterPro" id="IPR017956">
    <property type="entry name" value="AT_hook_DNA-bd_motif"/>
</dbReference>
<dbReference type="PROSITE" id="PS00354">
    <property type="entry name" value="HMGI_Y"/>
    <property type="match status" value="1"/>
</dbReference>
<reference evidence="19 20" key="1">
    <citation type="journal article" date="2014" name="Nat. Commun.">
        <title>Klebsormidium flaccidum genome reveals primary factors for plant terrestrial adaptation.</title>
        <authorList>
            <person name="Hori K."/>
            <person name="Maruyama F."/>
            <person name="Fujisawa T."/>
            <person name="Togashi T."/>
            <person name="Yamamoto N."/>
            <person name="Seo M."/>
            <person name="Sato S."/>
            <person name="Yamada T."/>
            <person name="Mori H."/>
            <person name="Tajima N."/>
            <person name="Moriyama T."/>
            <person name="Ikeuchi M."/>
            <person name="Watanabe M."/>
            <person name="Wada H."/>
            <person name="Kobayashi K."/>
            <person name="Saito M."/>
            <person name="Masuda T."/>
            <person name="Sasaki-Sekimoto Y."/>
            <person name="Mashiguchi K."/>
            <person name="Awai K."/>
            <person name="Shimojima M."/>
            <person name="Masuda S."/>
            <person name="Iwai M."/>
            <person name="Nobusawa T."/>
            <person name="Narise T."/>
            <person name="Kondo S."/>
            <person name="Saito H."/>
            <person name="Sato R."/>
            <person name="Murakawa M."/>
            <person name="Ihara Y."/>
            <person name="Oshima-Yamada Y."/>
            <person name="Ohtaka K."/>
            <person name="Satoh M."/>
            <person name="Sonobe K."/>
            <person name="Ishii M."/>
            <person name="Ohtani R."/>
            <person name="Kanamori-Sato M."/>
            <person name="Honoki R."/>
            <person name="Miyazaki D."/>
            <person name="Mochizuki H."/>
            <person name="Umetsu J."/>
            <person name="Higashi K."/>
            <person name="Shibata D."/>
            <person name="Kamiya Y."/>
            <person name="Sato N."/>
            <person name="Nakamura Y."/>
            <person name="Tabata S."/>
            <person name="Ida S."/>
            <person name="Kurokawa K."/>
            <person name="Ohta H."/>
        </authorList>
    </citation>
    <scope>NUCLEOTIDE SEQUENCE [LARGE SCALE GENOMIC DNA]</scope>
    <source>
        <strain evidence="19 20">NIES-2285</strain>
    </source>
</reference>
<dbReference type="InterPro" id="IPR043151">
    <property type="entry name" value="BAH_sf"/>
</dbReference>
<comment type="similarity">
    <text evidence="2">Belongs to the CDC6/cdc18 family.</text>
</comment>
<evidence type="ECO:0000259" key="17">
    <source>
        <dbReference type="PROSITE" id="PS50016"/>
    </source>
</evidence>
<dbReference type="InterPro" id="IPR019786">
    <property type="entry name" value="Zinc_finger_PHD-type_CS"/>
</dbReference>
<evidence type="ECO:0000256" key="8">
    <source>
        <dbReference type="ARBA" id="ARBA00022771"/>
    </source>
</evidence>
<dbReference type="SMART" id="SM00249">
    <property type="entry name" value="PHD"/>
    <property type="match status" value="1"/>
</dbReference>
<dbReference type="Gene3D" id="1.10.8.60">
    <property type="match status" value="1"/>
</dbReference>
<comment type="subunit">
    <text evidence="15">Component of the origin recognition complex (ORC) composed of at least ORC1, ORC2, ORC3, ORC4, ORC5 and ORC6. ORC is regulated in a cell-cycle and development dependent manner. It is sequentially assembled at the exit from anaphase of mitosis and disassembled as cells enter S phase. Binds unmodified and methylated histone H3.</text>
</comment>
<dbReference type="InterPro" id="IPR041083">
    <property type="entry name" value="AAA_lid_10"/>
</dbReference>
<dbReference type="InterPro" id="IPR019787">
    <property type="entry name" value="Znf_PHD-finger"/>
</dbReference>
<evidence type="ECO:0000256" key="16">
    <source>
        <dbReference type="SAM" id="MobiDB-lite"/>
    </source>
</evidence>
<dbReference type="InterPro" id="IPR001965">
    <property type="entry name" value="Znf_PHD"/>
</dbReference>
<dbReference type="InterPro" id="IPR027417">
    <property type="entry name" value="P-loop_NTPase"/>
</dbReference>
<dbReference type="CDD" id="cd08768">
    <property type="entry name" value="Cdc6_C"/>
    <property type="match status" value="1"/>
</dbReference>
<dbReference type="InterPro" id="IPR036388">
    <property type="entry name" value="WH-like_DNA-bd_sf"/>
</dbReference>
<dbReference type="SMART" id="SM00439">
    <property type="entry name" value="BAH"/>
    <property type="match status" value="1"/>
</dbReference>
<dbReference type="GO" id="GO:0006270">
    <property type="term" value="P:DNA replication initiation"/>
    <property type="evidence" value="ECO:0000318"/>
    <property type="project" value="GO_Central"/>
</dbReference>
<dbReference type="GO" id="GO:0016887">
    <property type="term" value="F:ATP hydrolysis activity"/>
    <property type="evidence" value="ECO:0007669"/>
    <property type="project" value="InterPro"/>
</dbReference>
<evidence type="ECO:0000259" key="18">
    <source>
        <dbReference type="PROSITE" id="PS51038"/>
    </source>
</evidence>
<gene>
    <name evidence="19" type="ORF">KFL_001590050</name>
</gene>
<dbReference type="OrthoDB" id="1926878at2759"/>
<evidence type="ECO:0000256" key="13">
    <source>
        <dbReference type="ARBA" id="ARBA00023242"/>
    </source>
</evidence>
<feature type="region of interest" description="Disordered" evidence="16">
    <location>
        <begin position="516"/>
        <end position="577"/>
    </location>
</feature>
<evidence type="ECO:0000256" key="6">
    <source>
        <dbReference type="ARBA" id="ARBA00022737"/>
    </source>
</evidence>
<dbReference type="Proteomes" id="UP000054558">
    <property type="component" value="Unassembled WGS sequence"/>
</dbReference>
<dbReference type="GO" id="GO:0000785">
    <property type="term" value="C:chromatin"/>
    <property type="evidence" value="ECO:0007669"/>
    <property type="project" value="InterPro"/>
</dbReference>
<evidence type="ECO:0000313" key="20">
    <source>
        <dbReference type="Proteomes" id="UP000054558"/>
    </source>
</evidence>
<dbReference type="PRINTS" id="PR00929">
    <property type="entry name" value="ATHOOK"/>
</dbReference>
<feature type="domain" description="BAH" evidence="18">
    <location>
        <begin position="380"/>
        <end position="503"/>
    </location>
</feature>
<dbReference type="Pfam" id="PF00004">
    <property type="entry name" value="AAA"/>
    <property type="match status" value="1"/>
</dbReference>
<keyword evidence="7 15" id="KW-0547">Nucleotide-binding</keyword>
<dbReference type="SMART" id="SM01074">
    <property type="entry name" value="Cdc6_C"/>
    <property type="match status" value="1"/>
</dbReference>
<dbReference type="Gene3D" id="2.30.30.490">
    <property type="match status" value="1"/>
</dbReference>
<dbReference type="PRINTS" id="PR00930">
    <property type="entry name" value="HIGHMOBLTYIY"/>
</dbReference>
<dbReference type="AlphaFoldDB" id="A0A1Y1I4R9"/>
<dbReference type="Pfam" id="PF01426">
    <property type="entry name" value="BAH"/>
    <property type="match status" value="1"/>
</dbReference>
<dbReference type="GO" id="GO:0005664">
    <property type="term" value="C:nuclear origin of replication recognition complex"/>
    <property type="evidence" value="ECO:0000318"/>
    <property type="project" value="GO_Central"/>
</dbReference>
<evidence type="ECO:0000256" key="12">
    <source>
        <dbReference type="ARBA" id="ARBA00023125"/>
    </source>
</evidence>
<dbReference type="GO" id="GO:0033314">
    <property type="term" value="P:mitotic DNA replication checkpoint signaling"/>
    <property type="evidence" value="ECO:0000318"/>
    <property type="project" value="GO_Central"/>
</dbReference>
<feature type="compositionally biased region" description="Basic residues" evidence="16">
    <location>
        <begin position="551"/>
        <end position="564"/>
    </location>
</feature>
<name>A0A1Y1I4R9_KLENI</name>
<evidence type="ECO:0000256" key="15">
    <source>
        <dbReference type="RuleBase" id="RU365058"/>
    </source>
</evidence>
<dbReference type="SUPFAM" id="SSF52540">
    <property type="entry name" value="P-loop containing nucleoside triphosphate hydrolases"/>
    <property type="match status" value="1"/>
</dbReference>
<dbReference type="OMA" id="RVCFKAG"/>
<keyword evidence="13 15" id="KW-0539">Nucleus</keyword>
<comment type="similarity">
    <text evidence="3 15">Belongs to the ORC1 family.</text>
</comment>
<keyword evidence="5" id="KW-0479">Metal-binding</keyword>
<dbReference type="InterPro" id="IPR000116">
    <property type="entry name" value="HMGA"/>
</dbReference>
<dbReference type="SMART" id="SM00382">
    <property type="entry name" value="AAA"/>
    <property type="match status" value="1"/>
</dbReference>
<dbReference type="InterPro" id="IPR015163">
    <property type="entry name" value="Cdc6_C"/>
</dbReference>
<evidence type="ECO:0000256" key="10">
    <source>
        <dbReference type="ARBA" id="ARBA00022840"/>
    </source>
</evidence>
<dbReference type="GO" id="GO:0003682">
    <property type="term" value="F:chromatin binding"/>
    <property type="evidence" value="ECO:0007669"/>
    <property type="project" value="InterPro"/>
</dbReference>
<organism evidence="19 20">
    <name type="scientific">Klebsormidium nitens</name>
    <name type="common">Green alga</name>
    <name type="synonym">Ulothrix nitens</name>
    <dbReference type="NCBI Taxonomy" id="105231"/>
    <lineage>
        <taxon>Eukaryota</taxon>
        <taxon>Viridiplantae</taxon>
        <taxon>Streptophyta</taxon>
        <taxon>Klebsormidiophyceae</taxon>
        <taxon>Klebsormidiales</taxon>
        <taxon>Klebsormidiaceae</taxon>
        <taxon>Klebsormidium</taxon>
    </lineage>
</organism>
<feature type="compositionally biased region" description="Acidic residues" evidence="16">
    <location>
        <begin position="531"/>
        <end position="544"/>
    </location>
</feature>
<dbReference type="InterPro" id="IPR000637">
    <property type="entry name" value="HMGI/Y_DNA-bd_CS"/>
</dbReference>
<keyword evidence="4 15" id="KW-0235">DNA replication</keyword>
<dbReference type="InterPro" id="IPR050311">
    <property type="entry name" value="ORC1/CDC6"/>
</dbReference>
<feature type="domain" description="PHD-type" evidence="17">
    <location>
        <begin position="331"/>
        <end position="382"/>
    </location>
</feature>
<keyword evidence="8 14" id="KW-0863">Zinc-finger</keyword>
<feature type="compositionally biased region" description="Basic and acidic residues" evidence="16">
    <location>
        <begin position="168"/>
        <end position="177"/>
    </location>
</feature>
<evidence type="ECO:0000256" key="4">
    <source>
        <dbReference type="ARBA" id="ARBA00022705"/>
    </source>
</evidence>
<keyword evidence="12 15" id="KW-0238">DNA-binding</keyword>
<dbReference type="InterPro" id="IPR011011">
    <property type="entry name" value="Znf_FYVE_PHD"/>
</dbReference>
<dbReference type="PANTHER" id="PTHR10763:SF23">
    <property type="entry name" value="ORIGIN RECOGNITION COMPLEX SUBUNIT 1"/>
    <property type="match status" value="1"/>
</dbReference>
<dbReference type="Pfam" id="PF17872">
    <property type="entry name" value="AAA_lid_10"/>
    <property type="match status" value="1"/>
</dbReference>
<evidence type="ECO:0000256" key="7">
    <source>
        <dbReference type="ARBA" id="ARBA00022741"/>
    </source>
</evidence>
<dbReference type="InterPro" id="IPR001025">
    <property type="entry name" value="BAH_dom"/>
</dbReference>
<dbReference type="Gene3D" id="1.10.10.10">
    <property type="entry name" value="Winged helix-like DNA-binding domain superfamily/Winged helix DNA-binding domain"/>
    <property type="match status" value="1"/>
</dbReference>
<dbReference type="PROSITE" id="PS51038">
    <property type="entry name" value="BAH"/>
    <property type="match status" value="1"/>
</dbReference>
<dbReference type="PROSITE" id="PS01359">
    <property type="entry name" value="ZF_PHD_1"/>
    <property type="match status" value="1"/>
</dbReference>
<feature type="region of interest" description="Disordered" evidence="16">
    <location>
        <begin position="889"/>
        <end position="917"/>
    </location>
</feature>
<comment type="function">
    <text evidence="15">Component of the origin recognition complex (ORC) that binds origins of replication. DNA-binding is ATP-dependent, however specific DNA sequences that define origins of replication have not been identified so far. ORC is required to assemble the pre-replication complex necessary to initiate DNA replication.</text>
</comment>
<dbReference type="InterPro" id="IPR013083">
    <property type="entry name" value="Znf_RING/FYVE/PHD"/>
</dbReference>
<dbReference type="STRING" id="105231.A0A1Y1I4R9"/>
<feature type="region of interest" description="Disordered" evidence="16">
    <location>
        <begin position="1"/>
        <end position="296"/>
    </location>
</feature>
<dbReference type="EMBL" id="DF237108">
    <property type="protein sequence ID" value="GAQ83717.1"/>
    <property type="molecule type" value="Genomic_DNA"/>
</dbReference>